<gene>
    <name evidence="5" type="ORF">P691DRAFT_167687</name>
</gene>
<dbReference type="AlphaFoldDB" id="A0A9P6C2X4"/>
<dbReference type="PANTHER" id="PTHR35897">
    <property type="entry name" value="METHYLTRANSFERASE AUSD"/>
    <property type="match status" value="1"/>
</dbReference>
<protein>
    <submittedName>
        <fullName evidence="5">Uncharacterized protein</fullName>
    </submittedName>
</protein>
<evidence type="ECO:0000313" key="5">
    <source>
        <dbReference type="EMBL" id="KAF9446768.1"/>
    </source>
</evidence>
<evidence type="ECO:0000256" key="3">
    <source>
        <dbReference type="ARBA" id="ARBA00022691"/>
    </source>
</evidence>
<sequence>MTTEPAPKQIIPFDPSLLKLGEEDAKFFKTCTRIEDGEELAKHITDVAAKAYEVFSWPCIALFEFTKFKVSRLPAYQSVIKLGQERPGAILLDTACCFGNDLRKVISDGWPMENTIAIDVEPAFWGYGHELFKSTPETFPAGFIGGDIFDPSILRPRQPFYQPPATPRPQNLRTLESLTPLQGHISAICVLWFFHLYGEEKQIELAKQLASLLSPEPGSVIFGSQRGEPIKKTGDSLWGYSPMCHSPESWKELWDRVFKKGTVRVETELEEGACTV</sequence>
<evidence type="ECO:0000256" key="1">
    <source>
        <dbReference type="ARBA" id="ARBA00005179"/>
    </source>
</evidence>
<reference evidence="5" key="1">
    <citation type="submission" date="2020-11" db="EMBL/GenBank/DDBJ databases">
        <authorList>
            <consortium name="DOE Joint Genome Institute"/>
            <person name="Ahrendt S."/>
            <person name="Riley R."/>
            <person name="Andreopoulos W."/>
            <person name="Labutti K."/>
            <person name="Pangilinan J."/>
            <person name="Ruiz-Duenas F.J."/>
            <person name="Barrasa J.M."/>
            <person name="Sanchez-Garcia M."/>
            <person name="Camarero S."/>
            <person name="Miyauchi S."/>
            <person name="Serrano A."/>
            <person name="Linde D."/>
            <person name="Babiker R."/>
            <person name="Drula E."/>
            <person name="Ayuso-Fernandez I."/>
            <person name="Pacheco R."/>
            <person name="Padilla G."/>
            <person name="Ferreira P."/>
            <person name="Barriuso J."/>
            <person name="Kellner H."/>
            <person name="Castanera R."/>
            <person name="Alfaro M."/>
            <person name="Ramirez L."/>
            <person name="Pisabarro A.G."/>
            <person name="Kuo A."/>
            <person name="Tritt A."/>
            <person name="Lipzen A."/>
            <person name="He G."/>
            <person name="Yan M."/>
            <person name="Ng V."/>
            <person name="Cullen D."/>
            <person name="Martin F."/>
            <person name="Rosso M.-N."/>
            <person name="Henrissat B."/>
            <person name="Hibbett D."/>
            <person name="Martinez A.T."/>
            <person name="Grigoriev I.V."/>
        </authorList>
    </citation>
    <scope>NUCLEOTIDE SEQUENCE</scope>
    <source>
        <strain evidence="5">MF-IS2</strain>
    </source>
</reference>
<evidence type="ECO:0000256" key="2">
    <source>
        <dbReference type="ARBA" id="ARBA00022679"/>
    </source>
</evidence>
<comment type="caution">
    <text evidence="5">The sequence shown here is derived from an EMBL/GenBank/DDBJ whole genome shotgun (WGS) entry which is preliminary data.</text>
</comment>
<keyword evidence="3" id="KW-0949">S-adenosyl-L-methionine</keyword>
<name>A0A9P6C2X4_9AGAR</name>
<dbReference type="InterPro" id="IPR029063">
    <property type="entry name" value="SAM-dependent_MTases_sf"/>
</dbReference>
<dbReference type="OrthoDB" id="2094832at2759"/>
<dbReference type="Proteomes" id="UP000807342">
    <property type="component" value="Unassembled WGS sequence"/>
</dbReference>
<comment type="similarity">
    <text evidence="4">Belongs to the class I-like SAM-binding methyltransferase superfamily.</text>
</comment>
<dbReference type="SUPFAM" id="SSF53335">
    <property type="entry name" value="S-adenosyl-L-methionine-dependent methyltransferases"/>
    <property type="match status" value="1"/>
</dbReference>
<accession>A0A9P6C2X4</accession>
<keyword evidence="6" id="KW-1185">Reference proteome</keyword>
<proteinExistence type="inferred from homology"/>
<evidence type="ECO:0000313" key="6">
    <source>
        <dbReference type="Proteomes" id="UP000807342"/>
    </source>
</evidence>
<dbReference type="EMBL" id="MU151230">
    <property type="protein sequence ID" value="KAF9446768.1"/>
    <property type="molecule type" value="Genomic_DNA"/>
</dbReference>
<keyword evidence="2" id="KW-0808">Transferase</keyword>
<dbReference type="PANTHER" id="PTHR35897:SF1">
    <property type="entry name" value="METHYLTRANSFERASE AUSD"/>
    <property type="match status" value="1"/>
</dbReference>
<comment type="pathway">
    <text evidence="1">Secondary metabolite biosynthesis.</text>
</comment>
<evidence type="ECO:0000256" key="4">
    <source>
        <dbReference type="ARBA" id="ARBA00038314"/>
    </source>
</evidence>
<dbReference type="GO" id="GO:0016740">
    <property type="term" value="F:transferase activity"/>
    <property type="evidence" value="ECO:0007669"/>
    <property type="project" value="UniProtKB-KW"/>
</dbReference>
<organism evidence="5 6">
    <name type="scientific">Macrolepiota fuliginosa MF-IS2</name>
    <dbReference type="NCBI Taxonomy" id="1400762"/>
    <lineage>
        <taxon>Eukaryota</taxon>
        <taxon>Fungi</taxon>
        <taxon>Dikarya</taxon>
        <taxon>Basidiomycota</taxon>
        <taxon>Agaricomycotina</taxon>
        <taxon>Agaricomycetes</taxon>
        <taxon>Agaricomycetidae</taxon>
        <taxon>Agaricales</taxon>
        <taxon>Agaricineae</taxon>
        <taxon>Agaricaceae</taxon>
        <taxon>Macrolepiota</taxon>
    </lineage>
</organism>
<dbReference type="InterPro" id="IPR051654">
    <property type="entry name" value="Meroterpenoid_MTases"/>
</dbReference>